<dbReference type="SUPFAM" id="SSF55073">
    <property type="entry name" value="Nucleotide cyclase"/>
    <property type="match status" value="1"/>
</dbReference>
<evidence type="ECO:0000313" key="2">
    <source>
        <dbReference type="EMBL" id="SJN27917.1"/>
    </source>
</evidence>
<dbReference type="EMBL" id="FUKW01000066">
    <property type="protein sequence ID" value="SJN27917.1"/>
    <property type="molecule type" value="Genomic_DNA"/>
</dbReference>
<protein>
    <submittedName>
        <fullName evidence="2">FOG: GGDEF domain</fullName>
    </submittedName>
</protein>
<dbReference type="PANTHER" id="PTHR45138:SF9">
    <property type="entry name" value="DIGUANYLATE CYCLASE DGCM-RELATED"/>
    <property type="match status" value="1"/>
</dbReference>
<dbReference type="Proteomes" id="UP000195611">
    <property type="component" value="Unassembled WGS sequence"/>
</dbReference>
<dbReference type="Gene3D" id="3.30.70.270">
    <property type="match status" value="1"/>
</dbReference>
<dbReference type="GO" id="GO:0052621">
    <property type="term" value="F:diguanylate cyclase activity"/>
    <property type="evidence" value="ECO:0007669"/>
    <property type="project" value="TreeGrafter"/>
</dbReference>
<dbReference type="PANTHER" id="PTHR45138">
    <property type="entry name" value="REGULATORY COMPONENTS OF SENSORY TRANSDUCTION SYSTEM"/>
    <property type="match status" value="1"/>
</dbReference>
<organism evidence="2 3">
    <name type="scientific">Marinilactibacillus psychrotolerans 42ea</name>
    <dbReference type="NCBI Taxonomy" id="1255609"/>
    <lineage>
        <taxon>Bacteria</taxon>
        <taxon>Bacillati</taxon>
        <taxon>Bacillota</taxon>
        <taxon>Bacilli</taxon>
        <taxon>Lactobacillales</taxon>
        <taxon>Carnobacteriaceae</taxon>
        <taxon>Marinilactibacillus</taxon>
    </lineage>
</organism>
<accession>A0A1R4J784</accession>
<dbReference type="InterPro" id="IPR029787">
    <property type="entry name" value="Nucleotide_cyclase"/>
</dbReference>
<name>A0A1R4J784_9LACT</name>
<dbReference type="GO" id="GO:0005886">
    <property type="term" value="C:plasma membrane"/>
    <property type="evidence" value="ECO:0007669"/>
    <property type="project" value="TreeGrafter"/>
</dbReference>
<feature type="domain" description="GGDEF" evidence="1">
    <location>
        <begin position="1"/>
        <end position="81"/>
    </location>
</feature>
<evidence type="ECO:0000259" key="1">
    <source>
        <dbReference type="PROSITE" id="PS50887"/>
    </source>
</evidence>
<dbReference type="GO" id="GO:0043709">
    <property type="term" value="P:cell adhesion involved in single-species biofilm formation"/>
    <property type="evidence" value="ECO:0007669"/>
    <property type="project" value="TreeGrafter"/>
</dbReference>
<dbReference type="Pfam" id="PF00990">
    <property type="entry name" value="GGDEF"/>
    <property type="match status" value="1"/>
</dbReference>
<dbReference type="GO" id="GO:1902201">
    <property type="term" value="P:negative regulation of bacterial-type flagellum-dependent cell motility"/>
    <property type="evidence" value="ECO:0007669"/>
    <property type="project" value="TreeGrafter"/>
</dbReference>
<dbReference type="InterPro" id="IPR000160">
    <property type="entry name" value="GGDEF_dom"/>
</dbReference>
<gene>
    <name evidence="2" type="ORF">FM115_04225</name>
</gene>
<sequence>MFSLSNYTKAEAEELANTIRNHVEKTPMVSPEGEISITLSLGIAEAERGVGETVSSLLNKADKALYQAKGTGRNKVSIYLKGNIGM</sequence>
<dbReference type="AlphaFoldDB" id="A0A1R4J784"/>
<evidence type="ECO:0000313" key="3">
    <source>
        <dbReference type="Proteomes" id="UP000195611"/>
    </source>
</evidence>
<dbReference type="InterPro" id="IPR050469">
    <property type="entry name" value="Diguanylate_Cyclase"/>
</dbReference>
<dbReference type="InterPro" id="IPR043128">
    <property type="entry name" value="Rev_trsase/Diguanyl_cyclase"/>
</dbReference>
<proteinExistence type="predicted"/>
<dbReference type="PROSITE" id="PS50887">
    <property type="entry name" value="GGDEF"/>
    <property type="match status" value="1"/>
</dbReference>
<dbReference type="NCBIfam" id="TIGR00254">
    <property type="entry name" value="GGDEF"/>
    <property type="match status" value="1"/>
</dbReference>
<reference evidence="2 3" key="1">
    <citation type="submission" date="2017-02" db="EMBL/GenBank/DDBJ databases">
        <authorList>
            <person name="Peterson S.W."/>
        </authorList>
    </citation>
    <scope>NUCLEOTIDE SEQUENCE [LARGE SCALE GENOMIC DNA]</scope>
    <source>
        <strain evidence="2 3">42ea</strain>
    </source>
</reference>